<feature type="DNA-binding region" description="H-T-H motif" evidence="2">
    <location>
        <begin position="23"/>
        <end position="42"/>
    </location>
</feature>
<dbReference type="GeneID" id="98052143"/>
<evidence type="ECO:0000313" key="5">
    <source>
        <dbReference type="Proteomes" id="UP000549695"/>
    </source>
</evidence>
<dbReference type="GO" id="GO:0003677">
    <property type="term" value="F:DNA binding"/>
    <property type="evidence" value="ECO:0007669"/>
    <property type="project" value="UniProtKB-UniRule"/>
</dbReference>
<reference evidence="4 5" key="1">
    <citation type="submission" date="2020-07" db="EMBL/GenBank/DDBJ databases">
        <title>Sequencing the genomes of 1000 actinobacteria strains.</title>
        <authorList>
            <person name="Klenk H.-P."/>
        </authorList>
    </citation>
    <scope>NUCLEOTIDE SEQUENCE [LARGE SCALE GENOMIC DNA]</scope>
    <source>
        <strain evidence="4 5">DSM 44749</strain>
    </source>
</reference>
<evidence type="ECO:0000313" key="4">
    <source>
        <dbReference type="EMBL" id="NYG02089.1"/>
    </source>
</evidence>
<gene>
    <name evidence="4" type="ORF">HDA37_002374</name>
</gene>
<feature type="domain" description="HTH tetR-type" evidence="3">
    <location>
        <begin position="2"/>
        <end position="60"/>
    </location>
</feature>
<dbReference type="InterPro" id="IPR036271">
    <property type="entry name" value="Tet_transcr_reg_TetR-rel_C_sf"/>
</dbReference>
<dbReference type="SUPFAM" id="SSF46689">
    <property type="entry name" value="Homeodomain-like"/>
    <property type="match status" value="1"/>
</dbReference>
<keyword evidence="1 2" id="KW-0238">DNA-binding</keyword>
<keyword evidence="5" id="KW-1185">Reference proteome</keyword>
<dbReference type="EMBL" id="JACCCZ010000001">
    <property type="protein sequence ID" value="NYG02089.1"/>
    <property type="molecule type" value="Genomic_DNA"/>
</dbReference>
<organism evidence="4 5">
    <name type="scientific">Pseudonocardia alni</name>
    <name type="common">Amycolata alni</name>
    <dbReference type="NCBI Taxonomy" id="33907"/>
    <lineage>
        <taxon>Bacteria</taxon>
        <taxon>Bacillati</taxon>
        <taxon>Actinomycetota</taxon>
        <taxon>Actinomycetes</taxon>
        <taxon>Pseudonocardiales</taxon>
        <taxon>Pseudonocardiaceae</taxon>
        <taxon>Pseudonocardia</taxon>
    </lineage>
</organism>
<proteinExistence type="predicted"/>
<sequence>MAIERNDVLLAAATVLVQNPAASMSEIATGAGISRATLHRLVDGREALLSELSEMGVERGIAAIREARTDEGDPIEAVRRVIVGLLPSVDLWVLAERIQSSDEVLARYAEMDTLLVELFRRGQRSGAFCVTQSATWMTEALYALLTRAVLAAHDGRLGRQEIVGVTERTLLAGVVETAGRSPATP</sequence>
<dbReference type="AlphaFoldDB" id="A0A852W0J6"/>
<dbReference type="Proteomes" id="UP000549695">
    <property type="component" value="Unassembled WGS sequence"/>
</dbReference>
<protein>
    <submittedName>
        <fullName evidence="4">AcrR family transcriptional regulator</fullName>
    </submittedName>
</protein>
<name>A0A852W0J6_PSEA5</name>
<dbReference type="PROSITE" id="PS50977">
    <property type="entry name" value="HTH_TETR_2"/>
    <property type="match status" value="1"/>
</dbReference>
<evidence type="ECO:0000256" key="1">
    <source>
        <dbReference type="ARBA" id="ARBA00023125"/>
    </source>
</evidence>
<dbReference type="Gene3D" id="1.10.357.10">
    <property type="entry name" value="Tetracycline Repressor, domain 2"/>
    <property type="match status" value="1"/>
</dbReference>
<dbReference type="InterPro" id="IPR001647">
    <property type="entry name" value="HTH_TetR"/>
</dbReference>
<dbReference type="SUPFAM" id="SSF48498">
    <property type="entry name" value="Tetracyclin repressor-like, C-terminal domain"/>
    <property type="match status" value="1"/>
</dbReference>
<comment type="caution">
    <text evidence="4">The sequence shown here is derived from an EMBL/GenBank/DDBJ whole genome shotgun (WGS) entry which is preliminary data.</text>
</comment>
<evidence type="ECO:0000256" key="2">
    <source>
        <dbReference type="PROSITE-ProRule" id="PRU00335"/>
    </source>
</evidence>
<dbReference type="InterPro" id="IPR009057">
    <property type="entry name" value="Homeodomain-like_sf"/>
</dbReference>
<evidence type="ECO:0000259" key="3">
    <source>
        <dbReference type="PROSITE" id="PS50977"/>
    </source>
</evidence>
<accession>A0A852W0J6</accession>
<dbReference type="RefSeq" id="WP_179761107.1">
    <property type="nucleotide sequence ID" value="NZ_BAAAJZ010000001.1"/>
</dbReference>